<feature type="compositionally biased region" description="Low complexity" evidence="1">
    <location>
        <begin position="41"/>
        <end position="66"/>
    </location>
</feature>
<comment type="caution">
    <text evidence="2">The sequence shown here is derived from an EMBL/GenBank/DDBJ whole genome shotgun (WGS) entry which is preliminary data.</text>
</comment>
<feature type="compositionally biased region" description="Polar residues" evidence="1">
    <location>
        <begin position="135"/>
        <end position="148"/>
    </location>
</feature>
<feature type="region of interest" description="Disordered" evidence="1">
    <location>
        <begin position="1"/>
        <end position="170"/>
    </location>
</feature>
<dbReference type="Proteomes" id="UP001358417">
    <property type="component" value="Unassembled WGS sequence"/>
</dbReference>
<dbReference type="EMBL" id="JAVRRD010000012">
    <property type="protein sequence ID" value="KAK5053068.1"/>
    <property type="molecule type" value="Genomic_DNA"/>
</dbReference>
<feature type="compositionally biased region" description="Polar residues" evidence="1">
    <location>
        <begin position="95"/>
        <end position="112"/>
    </location>
</feature>
<sequence>MSGEFKNDQRGHGGPRGRNGGNGHNKHHNRDHMDHGFNQGSRNNWNNNPHQRNNQSHQGNGNNTHTNNKKGRHNKHSRNGPSNETWKDNRPSRNGLPNENWNGNANPSFSDSKSYENHRNQPQSYGFTHRHNKSHSGYSGFRNSSRPKSGSGDHYHKARTSGKYMWNPRDDSDHQMAEVVHDLTGLSDFGTLGLGRNSSFGAMPESPVDVKMADAPPLHLEITTSTSSWRKRNEDMLSLLYEKRPQGFNGDLTVIRHALDNMDKDYSSFLRASLKEDSGGDELKVNLEVFRLHLSLWVHYFESDSAEIYALQHGFSANFLGQDNLQKVPLIVGWFASNPAYAQQAYHGFILLWSKLGAQRTRKLGLATVCELFIKSLSRPELHVPKCPQAVCEAIDTVRFPPPDPAPLAPAPVPPPAPALAPTPAPMLISNPIPYYGKRFKTIGSIVNSGK</sequence>
<gene>
    <name evidence="2" type="ORF">LTR84_002042</name>
</gene>
<accession>A0AAV9NA98</accession>
<keyword evidence="3" id="KW-1185">Reference proteome</keyword>
<organism evidence="2 3">
    <name type="scientific">Exophiala bonariae</name>
    <dbReference type="NCBI Taxonomy" id="1690606"/>
    <lineage>
        <taxon>Eukaryota</taxon>
        <taxon>Fungi</taxon>
        <taxon>Dikarya</taxon>
        <taxon>Ascomycota</taxon>
        <taxon>Pezizomycotina</taxon>
        <taxon>Eurotiomycetes</taxon>
        <taxon>Chaetothyriomycetidae</taxon>
        <taxon>Chaetothyriales</taxon>
        <taxon>Herpotrichiellaceae</taxon>
        <taxon>Exophiala</taxon>
    </lineage>
</organism>
<feature type="compositionally biased region" description="Basic residues" evidence="1">
    <location>
        <begin position="67"/>
        <end position="78"/>
    </location>
</feature>
<name>A0AAV9NA98_9EURO</name>
<evidence type="ECO:0000313" key="2">
    <source>
        <dbReference type="EMBL" id="KAK5053068.1"/>
    </source>
</evidence>
<feature type="compositionally biased region" description="Gly residues" evidence="1">
    <location>
        <begin position="12"/>
        <end position="23"/>
    </location>
</feature>
<evidence type="ECO:0000313" key="3">
    <source>
        <dbReference type="Proteomes" id="UP001358417"/>
    </source>
</evidence>
<evidence type="ECO:0000256" key="1">
    <source>
        <dbReference type="SAM" id="MobiDB-lite"/>
    </source>
</evidence>
<proteinExistence type="predicted"/>
<protein>
    <submittedName>
        <fullName evidence="2">Uncharacterized protein</fullName>
    </submittedName>
</protein>
<reference evidence="2 3" key="1">
    <citation type="submission" date="2023-08" db="EMBL/GenBank/DDBJ databases">
        <title>Black Yeasts Isolated from many extreme environments.</title>
        <authorList>
            <person name="Coleine C."/>
            <person name="Stajich J.E."/>
            <person name="Selbmann L."/>
        </authorList>
    </citation>
    <scope>NUCLEOTIDE SEQUENCE [LARGE SCALE GENOMIC DNA]</scope>
    <source>
        <strain evidence="2 3">CCFEE 5792</strain>
    </source>
</reference>
<dbReference type="AlphaFoldDB" id="A0AAV9NA98"/>
<dbReference type="GeneID" id="89970254"/>
<dbReference type="RefSeq" id="XP_064706510.1">
    <property type="nucleotide sequence ID" value="XM_064845656.1"/>
</dbReference>
<feature type="compositionally biased region" description="Basic and acidic residues" evidence="1">
    <location>
        <begin position="1"/>
        <end position="11"/>
    </location>
</feature>